<gene>
    <name evidence="1" type="ORF">TSPGSL018_28562</name>
</gene>
<proteinExistence type="predicted"/>
<dbReference type="EMBL" id="GBEZ01026625">
    <property type="protein sequence ID" value="JAC60600.1"/>
    <property type="molecule type" value="Transcribed_RNA"/>
</dbReference>
<reference evidence="1" key="1">
    <citation type="submission" date="2014-05" db="EMBL/GenBank/DDBJ databases">
        <title>The transcriptome of the halophilic microalga Tetraselmis sp. GSL018 isolated from the Great Salt Lake, Utah.</title>
        <authorList>
            <person name="Jinkerson R.E."/>
            <person name="D'Adamo S."/>
            <person name="Posewitz M.C."/>
        </authorList>
    </citation>
    <scope>NUCLEOTIDE SEQUENCE</scope>
    <source>
        <strain evidence="1">GSL018</strain>
    </source>
</reference>
<accession>A0A061QQA6</accession>
<evidence type="ECO:0000313" key="1">
    <source>
        <dbReference type="EMBL" id="JAC60600.1"/>
    </source>
</evidence>
<name>A0A061QQA6_9CHLO</name>
<sequence length="116" mass="12219">GSLGALPPNVSSPDLCPGEAFGLSSPPPFSPSSPPFYLLWLLFLTERAERFEVGYQLRRAVWCGCWKPLIAAGGPRATPEPGVGMPARLQGGTALTTRNPGSAVMAAVGRAVKYFC</sequence>
<dbReference type="AlphaFoldDB" id="A0A061QQA6"/>
<feature type="non-terminal residue" evidence="1">
    <location>
        <position position="1"/>
    </location>
</feature>
<protein>
    <submittedName>
        <fullName evidence="1">Uncharacterized protein</fullName>
    </submittedName>
</protein>
<organism evidence="1">
    <name type="scientific">Tetraselmis sp. GSL018</name>
    <dbReference type="NCBI Taxonomy" id="582737"/>
    <lineage>
        <taxon>Eukaryota</taxon>
        <taxon>Viridiplantae</taxon>
        <taxon>Chlorophyta</taxon>
        <taxon>core chlorophytes</taxon>
        <taxon>Chlorodendrophyceae</taxon>
        <taxon>Chlorodendrales</taxon>
        <taxon>Chlorodendraceae</taxon>
        <taxon>Tetraselmis</taxon>
    </lineage>
</organism>